<name>J3N7R9_ORYBR</name>
<reference evidence="2" key="1">
    <citation type="journal article" date="2013" name="Nat. Commun.">
        <title>Whole-genome sequencing of Oryza brachyantha reveals mechanisms underlying Oryza genome evolution.</title>
        <authorList>
            <person name="Chen J."/>
            <person name="Huang Q."/>
            <person name="Gao D."/>
            <person name="Wang J."/>
            <person name="Lang Y."/>
            <person name="Liu T."/>
            <person name="Li B."/>
            <person name="Bai Z."/>
            <person name="Luis Goicoechea J."/>
            <person name="Liang C."/>
            <person name="Chen C."/>
            <person name="Zhang W."/>
            <person name="Sun S."/>
            <person name="Liao Y."/>
            <person name="Zhang X."/>
            <person name="Yang L."/>
            <person name="Song C."/>
            <person name="Wang M."/>
            <person name="Shi J."/>
            <person name="Liu G."/>
            <person name="Liu J."/>
            <person name="Zhou H."/>
            <person name="Zhou W."/>
            <person name="Yu Q."/>
            <person name="An N."/>
            <person name="Chen Y."/>
            <person name="Cai Q."/>
            <person name="Wang B."/>
            <person name="Liu B."/>
            <person name="Min J."/>
            <person name="Huang Y."/>
            <person name="Wu H."/>
            <person name="Li Z."/>
            <person name="Zhang Y."/>
            <person name="Yin Y."/>
            <person name="Song W."/>
            <person name="Jiang J."/>
            <person name="Jackson S.A."/>
            <person name="Wing R.A."/>
            <person name="Wang J."/>
            <person name="Chen M."/>
        </authorList>
    </citation>
    <scope>NUCLEOTIDE SEQUENCE [LARGE SCALE GENOMIC DNA]</scope>
    <source>
        <strain evidence="2">cv. IRGC 101232</strain>
    </source>
</reference>
<dbReference type="STRING" id="4533.J3N7R9"/>
<evidence type="ECO:0000313" key="3">
    <source>
        <dbReference type="Proteomes" id="UP000006038"/>
    </source>
</evidence>
<accession>J3N7R9</accession>
<dbReference type="PANTHER" id="PTHR46148">
    <property type="entry name" value="CHROMO DOMAIN-CONTAINING PROTEIN"/>
    <property type="match status" value="1"/>
</dbReference>
<dbReference type="InterPro" id="IPR056924">
    <property type="entry name" value="SH3_Tf2-1"/>
</dbReference>
<dbReference type="HOGENOM" id="CLU_1108504_0_0_1"/>
<dbReference type="PANTHER" id="PTHR46148:SF52">
    <property type="entry name" value="OS04G0603800 PROTEIN"/>
    <property type="match status" value="1"/>
</dbReference>
<dbReference type="Gramene" id="OB11G18550.1">
    <property type="protein sequence ID" value="OB11G18550.1"/>
    <property type="gene ID" value="OB11G18550"/>
</dbReference>
<dbReference type="Proteomes" id="UP000006038">
    <property type="component" value="Chromosome 11"/>
</dbReference>
<feature type="domain" description="Tf2-1-like SH3-like" evidence="1">
    <location>
        <begin position="67"/>
        <end position="128"/>
    </location>
</feature>
<dbReference type="eggNOG" id="KOG0017">
    <property type="taxonomic scope" value="Eukaryota"/>
</dbReference>
<evidence type="ECO:0000313" key="2">
    <source>
        <dbReference type="EnsemblPlants" id="OB11G18550.1"/>
    </source>
</evidence>
<reference evidence="2" key="2">
    <citation type="submission" date="2013-04" db="UniProtKB">
        <authorList>
            <consortium name="EnsemblPlants"/>
        </authorList>
    </citation>
    <scope>IDENTIFICATION</scope>
</reference>
<evidence type="ECO:0000259" key="1">
    <source>
        <dbReference type="Pfam" id="PF24626"/>
    </source>
</evidence>
<proteinExistence type="predicted"/>
<dbReference type="AlphaFoldDB" id="J3N7R9"/>
<organism evidence="2">
    <name type="scientific">Oryza brachyantha</name>
    <name type="common">malo sina</name>
    <dbReference type="NCBI Taxonomy" id="4533"/>
    <lineage>
        <taxon>Eukaryota</taxon>
        <taxon>Viridiplantae</taxon>
        <taxon>Streptophyta</taxon>
        <taxon>Embryophyta</taxon>
        <taxon>Tracheophyta</taxon>
        <taxon>Spermatophyta</taxon>
        <taxon>Magnoliopsida</taxon>
        <taxon>Liliopsida</taxon>
        <taxon>Poales</taxon>
        <taxon>Poaceae</taxon>
        <taxon>BOP clade</taxon>
        <taxon>Oryzoideae</taxon>
        <taxon>Oryzeae</taxon>
        <taxon>Oryzinae</taxon>
        <taxon>Oryza</taxon>
    </lineage>
</organism>
<dbReference type="Pfam" id="PF24626">
    <property type="entry name" value="SH3_Tf2-1"/>
    <property type="match status" value="1"/>
</dbReference>
<dbReference type="EnsemblPlants" id="OB11G18550.1">
    <property type="protein sequence ID" value="OB11G18550.1"/>
    <property type="gene ID" value="OB11G18550"/>
</dbReference>
<keyword evidence="3" id="KW-1185">Reference proteome</keyword>
<sequence length="251" mass="28856">MSMPLFGVDPHYSQVPALHHASHSDVHDFIHERQQLSAFLQHQLARAQLRMKNQVDKGHSNRSFSIGDSVFIKLQPYAQSSVVNRPYPKLLYKFYGPFVILEKIGAVAYRLDLPDSSLTHPVFHVLNSKSTYLIILLYLSPYLRLLFWMLRMWCLKEHIPDHTPVFDHRLVKKEAILDHRLVKKDSSDRRNYPVTSYTKFYLGLIRATRMCITFKNFIIQAGTDTPLVPTDMATANSAHGGEAEHRCLVAG</sequence>
<protein>
    <recommendedName>
        <fullName evidence="1">Tf2-1-like SH3-like domain-containing protein</fullName>
    </recommendedName>
</protein>